<sequence>MSRPRQRTKTALLASGLALLAFLTASPLRAQTDEAAQVRNATGPALICDGPRKLYGYSKQLPEGSPISPGRDVVAFVRDGKDAVLRVTINRENSSEFLVDRLPIAVVTSGSTQRVVAMDSSDLIGQVQLYAIAFDRSEVATGWGVAGFETQSGGGWYVCRKSAPAEILP</sequence>
<comment type="caution">
    <text evidence="2">The sequence shown here is derived from an EMBL/GenBank/DDBJ whole genome shotgun (WGS) entry which is preliminary data.</text>
</comment>
<evidence type="ECO:0000256" key="1">
    <source>
        <dbReference type="SAM" id="SignalP"/>
    </source>
</evidence>
<accession>A0A839SU04</accession>
<organism evidence="2 3">
    <name type="scientific">Limibacillus halophilus</name>
    <dbReference type="NCBI Taxonomy" id="1579333"/>
    <lineage>
        <taxon>Bacteria</taxon>
        <taxon>Pseudomonadati</taxon>
        <taxon>Pseudomonadota</taxon>
        <taxon>Alphaproteobacteria</taxon>
        <taxon>Rhodospirillales</taxon>
        <taxon>Rhodovibrionaceae</taxon>
        <taxon>Limibacillus</taxon>
    </lineage>
</organism>
<keyword evidence="3" id="KW-1185">Reference proteome</keyword>
<name>A0A839SU04_9PROT</name>
<gene>
    <name evidence="2" type="ORF">FHR98_001503</name>
</gene>
<keyword evidence="1" id="KW-0732">Signal</keyword>
<evidence type="ECO:0000313" key="3">
    <source>
        <dbReference type="Proteomes" id="UP000581135"/>
    </source>
</evidence>
<evidence type="ECO:0000313" key="2">
    <source>
        <dbReference type="EMBL" id="MBB3065224.1"/>
    </source>
</evidence>
<reference evidence="2 3" key="1">
    <citation type="submission" date="2020-08" db="EMBL/GenBank/DDBJ databases">
        <title>Genomic Encyclopedia of Type Strains, Phase III (KMG-III): the genomes of soil and plant-associated and newly described type strains.</title>
        <authorList>
            <person name="Whitman W."/>
        </authorList>
    </citation>
    <scope>NUCLEOTIDE SEQUENCE [LARGE SCALE GENOMIC DNA]</scope>
    <source>
        <strain evidence="2 3">CECT 8803</strain>
    </source>
</reference>
<feature type="signal peptide" evidence="1">
    <location>
        <begin position="1"/>
        <end position="30"/>
    </location>
</feature>
<proteinExistence type="predicted"/>
<dbReference type="RefSeq" id="WP_183416018.1">
    <property type="nucleotide sequence ID" value="NZ_JACHXA010000003.1"/>
</dbReference>
<dbReference type="Proteomes" id="UP000581135">
    <property type="component" value="Unassembled WGS sequence"/>
</dbReference>
<feature type="chain" id="PRO_5032431952" evidence="1">
    <location>
        <begin position="31"/>
        <end position="169"/>
    </location>
</feature>
<protein>
    <submittedName>
        <fullName evidence="2">Uncharacterized protein</fullName>
    </submittedName>
</protein>
<dbReference type="AlphaFoldDB" id="A0A839SU04"/>
<dbReference type="EMBL" id="JACHXA010000003">
    <property type="protein sequence ID" value="MBB3065224.1"/>
    <property type="molecule type" value="Genomic_DNA"/>
</dbReference>